<organism evidence="1 2">
    <name type="scientific">Oceanicoccus sagamiensis</name>
    <dbReference type="NCBI Taxonomy" id="716816"/>
    <lineage>
        <taxon>Bacteria</taxon>
        <taxon>Pseudomonadati</taxon>
        <taxon>Pseudomonadota</taxon>
        <taxon>Gammaproteobacteria</taxon>
        <taxon>Cellvibrionales</taxon>
        <taxon>Spongiibacteraceae</taxon>
        <taxon>Oceanicoccus</taxon>
    </lineage>
</organism>
<protein>
    <recommendedName>
        <fullName evidence="3">DUF3108 domain-containing protein</fullName>
    </recommendedName>
</protein>
<dbReference type="OrthoDB" id="5726114at2"/>
<dbReference type="Proteomes" id="UP000193450">
    <property type="component" value="Chromosome"/>
</dbReference>
<keyword evidence="2" id="KW-1185">Reference proteome</keyword>
<gene>
    <name evidence="1" type="ORF">BST96_10980</name>
</gene>
<dbReference type="RefSeq" id="WP_085758746.1">
    <property type="nucleotide sequence ID" value="NZ_CP019343.1"/>
</dbReference>
<evidence type="ECO:0000313" key="2">
    <source>
        <dbReference type="Proteomes" id="UP000193450"/>
    </source>
</evidence>
<evidence type="ECO:0008006" key="3">
    <source>
        <dbReference type="Google" id="ProtNLM"/>
    </source>
</evidence>
<reference evidence="1 2" key="1">
    <citation type="submission" date="2016-11" db="EMBL/GenBank/DDBJ databases">
        <title>Trade-off between light-utilization and light-protection in marine flavobacteria.</title>
        <authorList>
            <person name="Kumagai Y."/>
        </authorList>
    </citation>
    <scope>NUCLEOTIDE SEQUENCE [LARGE SCALE GENOMIC DNA]</scope>
    <source>
        <strain evidence="1 2">NBRC 107125</strain>
    </source>
</reference>
<sequence>MKNHSSIRGTIIYTSKKPERMDEERGREYFTLTRQSDDNIVMLAHCEIDDEPDVIRDVAMALDKNSAPLDCSVRLSVGGKFEGTGWMRFTDTYAELETFNQRDGRITQRLELDEPCKWLQSHPIIGDGLLMKLYDLSQGPGKQRVPKALLTSPDHRGASGPQYFKCGFSLVYVGEEEVTVQAGTFQSRHFQVTDTAGELPEEHPPYDVWVTADDDYVVLKAGVAGYMQTHYELTELVRD</sequence>
<dbReference type="KEGG" id="osg:BST96_10980"/>
<dbReference type="EMBL" id="CP019343">
    <property type="protein sequence ID" value="ARN74599.1"/>
    <property type="molecule type" value="Genomic_DNA"/>
</dbReference>
<accession>A0A1X9NGG7</accession>
<proteinExistence type="predicted"/>
<dbReference type="STRING" id="716816.BST96_10980"/>
<name>A0A1X9NGG7_9GAMM</name>
<evidence type="ECO:0000313" key="1">
    <source>
        <dbReference type="EMBL" id="ARN74599.1"/>
    </source>
</evidence>
<dbReference type="AlphaFoldDB" id="A0A1X9NGG7"/>